<keyword evidence="2" id="KW-1185">Reference proteome</keyword>
<name>A0A518AVX1_9BACT</name>
<dbReference type="EMBL" id="CP036278">
    <property type="protein sequence ID" value="QDU58862.1"/>
    <property type="molecule type" value="Genomic_DNA"/>
</dbReference>
<proteinExistence type="predicted"/>
<dbReference type="Proteomes" id="UP000315750">
    <property type="component" value="Chromosome"/>
</dbReference>
<evidence type="ECO:0000313" key="1">
    <source>
        <dbReference type="EMBL" id="QDU58862.1"/>
    </source>
</evidence>
<protein>
    <submittedName>
        <fullName evidence="1">Uncharacterized protein</fullName>
    </submittedName>
</protein>
<reference evidence="1 2" key="1">
    <citation type="submission" date="2019-02" db="EMBL/GenBank/DDBJ databases">
        <title>Deep-cultivation of Planctomycetes and their phenomic and genomic characterization uncovers novel biology.</title>
        <authorList>
            <person name="Wiegand S."/>
            <person name="Jogler M."/>
            <person name="Boedeker C."/>
            <person name="Pinto D."/>
            <person name="Vollmers J."/>
            <person name="Rivas-Marin E."/>
            <person name="Kohn T."/>
            <person name="Peeters S.H."/>
            <person name="Heuer A."/>
            <person name="Rast P."/>
            <person name="Oberbeckmann S."/>
            <person name="Bunk B."/>
            <person name="Jeske O."/>
            <person name="Meyerdierks A."/>
            <person name="Storesund J.E."/>
            <person name="Kallscheuer N."/>
            <person name="Luecker S."/>
            <person name="Lage O.M."/>
            <person name="Pohl T."/>
            <person name="Merkel B.J."/>
            <person name="Hornburger P."/>
            <person name="Mueller R.-W."/>
            <person name="Bruemmer F."/>
            <person name="Labrenz M."/>
            <person name="Spormann A.M."/>
            <person name="Op den Camp H."/>
            <person name="Overmann J."/>
            <person name="Amann R."/>
            <person name="Jetten M.S.M."/>
            <person name="Mascher T."/>
            <person name="Medema M.H."/>
            <person name="Devos D.P."/>
            <person name="Kaster A.-K."/>
            <person name="Ovreas L."/>
            <person name="Rohde M."/>
            <person name="Galperin M.Y."/>
            <person name="Jogler C."/>
        </authorList>
    </citation>
    <scope>NUCLEOTIDE SEQUENCE [LARGE SCALE GENOMIC DNA]</scope>
    <source>
        <strain evidence="1 2">Pan181</strain>
    </source>
</reference>
<organism evidence="1 2">
    <name type="scientific">Aeoliella mucimassa</name>
    <dbReference type="NCBI Taxonomy" id="2527972"/>
    <lineage>
        <taxon>Bacteria</taxon>
        <taxon>Pseudomonadati</taxon>
        <taxon>Planctomycetota</taxon>
        <taxon>Planctomycetia</taxon>
        <taxon>Pirellulales</taxon>
        <taxon>Lacipirellulaceae</taxon>
        <taxon>Aeoliella</taxon>
    </lineage>
</organism>
<accession>A0A518AVX1</accession>
<dbReference type="AlphaFoldDB" id="A0A518AVX1"/>
<dbReference type="KEGG" id="amuc:Pan181_51020"/>
<sequence length="111" mass="12116">MKWRVIFESSGTAIEIPNVIDVKEESGSLQRVGFAEPKYGATVRVRVSGYSGPSSLPNGELHCINAEVRYLLRHAKLKNVRESNLGVQELIFEAESEDGVNSPLLSGPGEC</sequence>
<gene>
    <name evidence="1" type="ORF">Pan181_51020</name>
</gene>
<evidence type="ECO:0000313" key="2">
    <source>
        <dbReference type="Proteomes" id="UP000315750"/>
    </source>
</evidence>